<dbReference type="InterPro" id="IPR001179">
    <property type="entry name" value="PPIase_FKBP_dom"/>
</dbReference>
<dbReference type="InterPro" id="IPR046357">
    <property type="entry name" value="PPIase_dom_sf"/>
</dbReference>
<organism evidence="2">
    <name type="scientific">marine sediment metagenome</name>
    <dbReference type="NCBI Taxonomy" id="412755"/>
    <lineage>
        <taxon>unclassified sequences</taxon>
        <taxon>metagenomes</taxon>
        <taxon>ecological metagenomes</taxon>
    </lineage>
</organism>
<evidence type="ECO:0000259" key="1">
    <source>
        <dbReference type="PROSITE" id="PS50059"/>
    </source>
</evidence>
<name>X1SGC6_9ZZZZ</name>
<gene>
    <name evidence="2" type="ORF">S12H4_26742</name>
</gene>
<protein>
    <recommendedName>
        <fullName evidence="1">PPIase FKBP-type domain-containing protein</fullName>
    </recommendedName>
</protein>
<dbReference type="SUPFAM" id="SSF54534">
    <property type="entry name" value="FKBP-like"/>
    <property type="match status" value="1"/>
</dbReference>
<dbReference type="PROSITE" id="PS50059">
    <property type="entry name" value="FKBP_PPIASE"/>
    <property type="match status" value="1"/>
</dbReference>
<dbReference type="Pfam" id="PF00254">
    <property type="entry name" value="FKBP_C"/>
    <property type="match status" value="1"/>
</dbReference>
<comment type="caution">
    <text evidence="2">The sequence shown here is derived from an EMBL/GenBank/DDBJ whole genome shotgun (WGS) entry which is preliminary data.</text>
</comment>
<dbReference type="Gene3D" id="3.10.50.40">
    <property type="match status" value="1"/>
</dbReference>
<dbReference type="EMBL" id="BARW01015203">
    <property type="protein sequence ID" value="GAI92008.1"/>
    <property type="molecule type" value="Genomic_DNA"/>
</dbReference>
<dbReference type="AlphaFoldDB" id="X1SGC6"/>
<feature type="non-terminal residue" evidence="2">
    <location>
        <position position="69"/>
    </location>
</feature>
<sequence length="69" mass="8007">MKLKKKDFIEIEFTARVKDGEVFDSNIEEDLKKLNPDAKAKPFVFCLEEGMFLKGVEDFLIGKDMGKYE</sequence>
<proteinExistence type="predicted"/>
<feature type="domain" description="PPIase FKBP-type" evidence="1">
    <location>
        <begin position="6"/>
        <end position="69"/>
    </location>
</feature>
<reference evidence="2" key="1">
    <citation type="journal article" date="2014" name="Front. Microbiol.">
        <title>High frequency of phylogenetically diverse reductive dehalogenase-homologous genes in deep subseafloor sedimentary metagenomes.</title>
        <authorList>
            <person name="Kawai M."/>
            <person name="Futagami T."/>
            <person name="Toyoda A."/>
            <person name="Takaki Y."/>
            <person name="Nishi S."/>
            <person name="Hori S."/>
            <person name="Arai W."/>
            <person name="Tsubouchi T."/>
            <person name="Morono Y."/>
            <person name="Uchiyama I."/>
            <person name="Ito T."/>
            <person name="Fujiyama A."/>
            <person name="Inagaki F."/>
            <person name="Takami H."/>
        </authorList>
    </citation>
    <scope>NUCLEOTIDE SEQUENCE</scope>
    <source>
        <strain evidence="2">Expedition CK06-06</strain>
    </source>
</reference>
<accession>X1SGC6</accession>
<evidence type="ECO:0000313" key="2">
    <source>
        <dbReference type="EMBL" id="GAI92008.1"/>
    </source>
</evidence>
<dbReference type="GO" id="GO:0003755">
    <property type="term" value="F:peptidyl-prolyl cis-trans isomerase activity"/>
    <property type="evidence" value="ECO:0007669"/>
    <property type="project" value="InterPro"/>
</dbReference>